<organism evidence="2">
    <name type="scientific">uncultured Thermomicrobiales bacterium</name>
    <dbReference type="NCBI Taxonomy" id="1645740"/>
    <lineage>
        <taxon>Bacteria</taxon>
        <taxon>Pseudomonadati</taxon>
        <taxon>Thermomicrobiota</taxon>
        <taxon>Thermomicrobia</taxon>
        <taxon>Thermomicrobiales</taxon>
        <taxon>environmental samples</taxon>
    </lineage>
</organism>
<dbReference type="AlphaFoldDB" id="A0A6J4VCP4"/>
<accession>A0A6J4VCP4</accession>
<evidence type="ECO:0000313" key="2">
    <source>
        <dbReference type="EMBL" id="CAA9573806.1"/>
    </source>
</evidence>
<feature type="compositionally biased region" description="Low complexity" evidence="1">
    <location>
        <begin position="9"/>
        <end position="21"/>
    </location>
</feature>
<feature type="non-terminal residue" evidence="2">
    <location>
        <position position="28"/>
    </location>
</feature>
<evidence type="ECO:0000256" key="1">
    <source>
        <dbReference type="SAM" id="MobiDB-lite"/>
    </source>
</evidence>
<feature type="region of interest" description="Disordered" evidence="1">
    <location>
        <begin position="1"/>
        <end position="28"/>
    </location>
</feature>
<proteinExistence type="predicted"/>
<feature type="non-terminal residue" evidence="2">
    <location>
        <position position="1"/>
    </location>
</feature>
<gene>
    <name evidence="2" type="ORF">AVDCRST_MAG49-3918</name>
</gene>
<reference evidence="2" key="1">
    <citation type="submission" date="2020-02" db="EMBL/GenBank/DDBJ databases">
        <authorList>
            <person name="Meier V. D."/>
        </authorList>
    </citation>
    <scope>NUCLEOTIDE SEQUENCE</scope>
    <source>
        <strain evidence="2">AVDCRST_MAG49</strain>
    </source>
</reference>
<protein>
    <submittedName>
        <fullName evidence="2">Uncharacterized protein</fullName>
    </submittedName>
</protein>
<name>A0A6J4VCP4_9BACT</name>
<sequence>WRRTRGGARRASTGTRAGTARRTPRRRP</sequence>
<dbReference type="EMBL" id="CADCWG010000283">
    <property type="protein sequence ID" value="CAA9573806.1"/>
    <property type="molecule type" value="Genomic_DNA"/>
</dbReference>